<protein>
    <recommendedName>
        <fullName evidence="11">Regulatory protein MsrR</fullName>
    </recommendedName>
</protein>
<keyword evidence="7" id="KW-0805">Transcription regulation</keyword>
<accession>A0A6I5A2R7</accession>
<gene>
    <name evidence="14" type="ORF">GLW05_01290</name>
</gene>
<evidence type="ECO:0000313" key="14">
    <source>
        <dbReference type="EMBL" id="MYL32239.1"/>
    </source>
</evidence>
<comment type="caution">
    <text evidence="14">The sequence shown here is derived from an EMBL/GenBank/DDBJ whole genome shotgun (WGS) entry which is preliminary data.</text>
</comment>
<evidence type="ECO:0000256" key="5">
    <source>
        <dbReference type="ARBA" id="ARBA00022968"/>
    </source>
</evidence>
<evidence type="ECO:0000256" key="8">
    <source>
        <dbReference type="ARBA" id="ARBA00023136"/>
    </source>
</evidence>
<keyword evidence="3" id="KW-1003">Cell membrane</keyword>
<dbReference type="NCBIfam" id="TIGR00350">
    <property type="entry name" value="lytR_cpsA_psr"/>
    <property type="match status" value="1"/>
</dbReference>
<evidence type="ECO:0000256" key="4">
    <source>
        <dbReference type="ARBA" id="ARBA00022692"/>
    </source>
</evidence>
<evidence type="ECO:0000256" key="3">
    <source>
        <dbReference type="ARBA" id="ARBA00022475"/>
    </source>
</evidence>
<evidence type="ECO:0000313" key="15">
    <source>
        <dbReference type="Proteomes" id="UP000468638"/>
    </source>
</evidence>
<dbReference type="PANTHER" id="PTHR33392:SF8">
    <property type="entry name" value="REGULATORY PROTEIN MSRR"/>
    <property type="match status" value="1"/>
</dbReference>
<dbReference type="PANTHER" id="PTHR33392">
    <property type="entry name" value="POLYISOPRENYL-TEICHOIC ACID--PEPTIDOGLYCAN TEICHOIC ACID TRANSFERASE TAGU"/>
    <property type="match status" value="1"/>
</dbReference>
<evidence type="ECO:0000259" key="13">
    <source>
        <dbReference type="Pfam" id="PF03816"/>
    </source>
</evidence>
<feature type="region of interest" description="Disordered" evidence="12">
    <location>
        <begin position="46"/>
        <end position="67"/>
    </location>
</feature>
<evidence type="ECO:0000256" key="11">
    <source>
        <dbReference type="ARBA" id="ARBA00040752"/>
    </source>
</evidence>
<dbReference type="GO" id="GO:0005886">
    <property type="term" value="C:plasma membrane"/>
    <property type="evidence" value="ECO:0007669"/>
    <property type="project" value="UniProtKB-SubCell"/>
</dbReference>
<keyword evidence="6" id="KW-1133">Transmembrane helix</keyword>
<comment type="similarity">
    <text evidence="2">Belongs to the LytR/CpsA/Psr (LCP) family.</text>
</comment>
<evidence type="ECO:0000256" key="12">
    <source>
        <dbReference type="SAM" id="MobiDB-lite"/>
    </source>
</evidence>
<evidence type="ECO:0000256" key="1">
    <source>
        <dbReference type="ARBA" id="ARBA00004401"/>
    </source>
</evidence>
<evidence type="ECO:0000256" key="6">
    <source>
        <dbReference type="ARBA" id="ARBA00022989"/>
    </source>
</evidence>
<dbReference type="GO" id="GO:0071555">
    <property type="term" value="P:cell wall organization"/>
    <property type="evidence" value="ECO:0007669"/>
    <property type="project" value="UniProtKB-KW"/>
</dbReference>
<comment type="function">
    <text evidence="10">Involved in SarA attenuation. Affects resistance to oxacillin and teicoplanin, as well as the synthesis of virulence factors.</text>
</comment>
<name>A0A6I5A2R7_9BACI</name>
<sequence>MARSRMIRRQRKRKRKRKLLFSIVIVLFLGVIGYSSFQFVAGQNLGADNGGTGNSEENEETKEDFENRDLEVEKPEDNKVNILLVGSDQRDQEVSRTDTIMIGQYNTEKGTAKLVSIMRDTYVQIPGRGYNKINASYAMGDVALLSETIEKNFGVPIDHYAVVNFEGFKDIINTVSPNGIEIDVEKRMQYTDNAGDVNINLYPGEQKLNGSQLLDYARYRNDIESDFGRVRRQQQVMSRLKEEMVSFSSIPKLPKTAGLLSSYIATDMSNAQLMNYGRMFLMNPAENIQTKRIPVDGSYENKRIANIGLVLSHNEQQNRQAIQNFLSTESEQDKAQASQDSLTESNKKES</sequence>
<dbReference type="RefSeq" id="WP_160847545.1">
    <property type="nucleotide sequence ID" value="NZ_WMEQ01000001.1"/>
</dbReference>
<keyword evidence="5" id="KW-0735">Signal-anchor</keyword>
<dbReference type="OrthoDB" id="9782542at2"/>
<dbReference type="InterPro" id="IPR050922">
    <property type="entry name" value="LytR/CpsA/Psr_CW_biosynth"/>
</dbReference>
<keyword evidence="8" id="KW-0472">Membrane</keyword>
<comment type="subcellular location">
    <subcellularLocation>
        <location evidence="1">Cell membrane</location>
        <topology evidence="1">Single-pass type II membrane protein</topology>
    </subcellularLocation>
</comment>
<dbReference type="Proteomes" id="UP000468638">
    <property type="component" value="Unassembled WGS sequence"/>
</dbReference>
<dbReference type="InterPro" id="IPR004474">
    <property type="entry name" value="LytR_CpsA_psr"/>
</dbReference>
<feature type="compositionally biased region" description="Polar residues" evidence="12">
    <location>
        <begin position="327"/>
        <end position="344"/>
    </location>
</feature>
<dbReference type="Pfam" id="PF03816">
    <property type="entry name" value="LytR_cpsA_psr"/>
    <property type="match status" value="1"/>
</dbReference>
<dbReference type="AlphaFoldDB" id="A0A6I5A2R7"/>
<organism evidence="14 15">
    <name type="scientific">Pontibacillus yanchengensis</name>
    <dbReference type="NCBI Taxonomy" id="462910"/>
    <lineage>
        <taxon>Bacteria</taxon>
        <taxon>Bacillati</taxon>
        <taxon>Bacillota</taxon>
        <taxon>Bacilli</taxon>
        <taxon>Bacillales</taxon>
        <taxon>Bacillaceae</taxon>
        <taxon>Pontibacillus</taxon>
    </lineage>
</organism>
<evidence type="ECO:0000256" key="9">
    <source>
        <dbReference type="ARBA" id="ARBA00023163"/>
    </source>
</evidence>
<dbReference type="Gene3D" id="3.40.630.190">
    <property type="entry name" value="LCP protein"/>
    <property type="match status" value="1"/>
</dbReference>
<reference evidence="14 15" key="1">
    <citation type="submission" date="2019-11" db="EMBL/GenBank/DDBJ databases">
        <title>Genome sequences of 17 halophilic strains isolated from different environments.</title>
        <authorList>
            <person name="Furrow R.E."/>
        </authorList>
    </citation>
    <scope>NUCLEOTIDE SEQUENCE [LARGE SCALE GENOMIC DNA]</scope>
    <source>
        <strain evidence="14 15">22514_16_FS</strain>
    </source>
</reference>
<dbReference type="EMBL" id="WMEQ01000001">
    <property type="protein sequence ID" value="MYL32239.1"/>
    <property type="molecule type" value="Genomic_DNA"/>
</dbReference>
<evidence type="ECO:0000256" key="10">
    <source>
        <dbReference type="ARBA" id="ARBA00037178"/>
    </source>
</evidence>
<evidence type="ECO:0000256" key="7">
    <source>
        <dbReference type="ARBA" id="ARBA00023015"/>
    </source>
</evidence>
<feature type="domain" description="Cell envelope-related transcriptional attenuator" evidence="13">
    <location>
        <begin position="96"/>
        <end position="245"/>
    </location>
</feature>
<feature type="region of interest" description="Disordered" evidence="12">
    <location>
        <begin position="327"/>
        <end position="350"/>
    </location>
</feature>
<keyword evidence="4" id="KW-0812">Transmembrane</keyword>
<evidence type="ECO:0000256" key="2">
    <source>
        <dbReference type="ARBA" id="ARBA00006068"/>
    </source>
</evidence>
<keyword evidence="9" id="KW-0804">Transcription</keyword>
<proteinExistence type="inferred from homology"/>